<dbReference type="Pfam" id="PF07715">
    <property type="entry name" value="Plug"/>
    <property type="match status" value="1"/>
</dbReference>
<keyword evidence="6 8" id="KW-0472">Membrane</keyword>
<evidence type="ECO:0000256" key="6">
    <source>
        <dbReference type="ARBA" id="ARBA00023136"/>
    </source>
</evidence>
<dbReference type="InterPro" id="IPR037066">
    <property type="entry name" value="Plug_dom_sf"/>
</dbReference>
<evidence type="ECO:0000259" key="12">
    <source>
        <dbReference type="Pfam" id="PF07715"/>
    </source>
</evidence>
<evidence type="ECO:0000256" key="5">
    <source>
        <dbReference type="ARBA" id="ARBA00023077"/>
    </source>
</evidence>
<feature type="domain" description="TonB-dependent receptor plug" evidence="12">
    <location>
        <begin position="59"/>
        <end position="171"/>
    </location>
</feature>
<dbReference type="InterPro" id="IPR010104">
    <property type="entry name" value="TonB_rcpt_bac"/>
</dbReference>
<dbReference type="Pfam" id="PF00593">
    <property type="entry name" value="TonB_dep_Rec_b-barrel"/>
    <property type="match status" value="1"/>
</dbReference>
<comment type="caution">
    <text evidence="13">The sequence shown here is derived from an EMBL/GenBank/DDBJ whole genome shotgun (WGS) entry which is preliminary data.</text>
</comment>
<evidence type="ECO:0000313" key="14">
    <source>
        <dbReference type="Proteomes" id="UP001589858"/>
    </source>
</evidence>
<evidence type="ECO:0000256" key="4">
    <source>
        <dbReference type="ARBA" id="ARBA00022692"/>
    </source>
</evidence>
<evidence type="ECO:0000256" key="9">
    <source>
        <dbReference type="RuleBase" id="RU003357"/>
    </source>
</evidence>
<dbReference type="SUPFAM" id="SSF56935">
    <property type="entry name" value="Porins"/>
    <property type="match status" value="1"/>
</dbReference>
<evidence type="ECO:0000256" key="10">
    <source>
        <dbReference type="SAM" id="SignalP"/>
    </source>
</evidence>
<dbReference type="InterPro" id="IPR036942">
    <property type="entry name" value="Beta-barrel_TonB_sf"/>
</dbReference>
<feature type="chain" id="PRO_5045219097" evidence="10">
    <location>
        <begin position="23"/>
        <end position="930"/>
    </location>
</feature>
<evidence type="ECO:0000256" key="2">
    <source>
        <dbReference type="ARBA" id="ARBA00022448"/>
    </source>
</evidence>
<dbReference type="RefSeq" id="WP_379489387.1">
    <property type="nucleotide sequence ID" value="NZ_JAPCWC010000012.1"/>
</dbReference>
<evidence type="ECO:0000256" key="8">
    <source>
        <dbReference type="PROSITE-ProRule" id="PRU01360"/>
    </source>
</evidence>
<keyword evidence="3 8" id="KW-1134">Transmembrane beta strand</keyword>
<proteinExistence type="inferred from homology"/>
<feature type="signal peptide" evidence="10">
    <location>
        <begin position="1"/>
        <end position="22"/>
    </location>
</feature>
<dbReference type="PANTHER" id="PTHR40980:SF3">
    <property type="entry name" value="TONB-DEPENDENT RECEPTOR-LIKE BETA-BARREL DOMAIN-CONTAINING PROTEIN"/>
    <property type="match status" value="1"/>
</dbReference>
<keyword evidence="5 9" id="KW-0798">TonB box</keyword>
<reference evidence="13 14" key="1">
    <citation type="submission" date="2024-09" db="EMBL/GenBank/DDBJ databases">
        <authorList>
            <person name="Sun Q."/>
            <person name="Mori K."/>
        </authorList>
    </citation>
    <scope>NUCLEOTIDE SEQUENCE [LARGE SCALE GENOMIC DNA]</scope>
    <source>
        <strain evidence="13 14">CICC 11035S</strain>
    </source>
</reference>
<keyword evidence="10" id="KW-0732">Signal</keyword>
<keyword evidence="7 8" id="KW-0998">Cell outer membrane</keyword>
<keyword evidence="14" id="KW-1185">Reference proteome</keyword>
<dbReference type="CDD" id="cd01347">
    <property type="entry name" value="ligand_gated_channel"/>
    <property type="match status" value="1"/>
</dbReference>
<evidence type="ECO:0000256" key="7">
    <source>
        <dbReference type="ARBA" id="ARBA00023237"/>
    </source>
</evidence>
<evidence type="ECO:0000313" key="13">
    <source>
        <dbReference type="EMBL" id="MFC0686340.1"/>
    </source>
</evidence>
<gene>
    <name evidence="13" type="ORF">ACFFF8_17275</name>
</gene>
<dbReference type="InterPro" id="IPR012910">
    <property type="entry name" value="Plug_dom"/>
</dbReference>
<evidence type="ECO:0000256" key="1">
    <source>
        <dbReference type="ARBA" id="ARBA00004571"/>
    </source>
</evidence>
<name>A0ABV6SAQ9_9SPHN</name>
<dbReference type="EMBL" id="JBHLTM010000064">
    <property type="protein sequence ID" value="MFC0686340.1"/>
    <property type="molecule type" value="Genomic_DNA"/>
</dbReference>
<evidence type="ECO:0000259" key="11">
    <source>
        <dbReference type="Pfam" id="PF00593"/>
    </source>
</evidence>
<comment type="similarity">
    <text evidence="8 9">Belongs to the TonB-dependent receptor family.</text>
</comment>
<dbReference type="PROSITE" id="PS52016">
    <property type="entry name" value="TONB_DEPENDENT_REC_3"/>
    <property type="match status" value="1"/>
</dbReference>
<comment type="subcellular location">
    <subcellularLocation>
        <location evidence="1 8">Cell outer membrane</location>
        <topology evidence="1 8">Multi-pass membrane protein</topology>
    </subcellularLocation>
</comment>
<protein>
    <submittedName>
        <fullName evidence="13">TonB-dependent receptor</fullName>
    </submittedName>
</protein>
<sequence>MRILYRLTGAAVLLLTSTSAFAQQAPVQTAPDASENPAGHAEIMVTGIRKSLADSLAVKRDSAQVVDAISAEDVGKFPDKNIGEALQRVTGVQITRSGGEGSAITIRGADPSLNRVEINGQSALSTSIAAAAGNGSNRAVDFRDLPAEFVSRLEVLKSATPDMTEGGLGGTVRIITRRPFDSKDGYLAGSAQGIYNELADKVDPKFALIGSKLFAHDTIGVLLSGTYENRTIRYDQARTTGWRQVETTQPATPAAQNCLSGRNQARCVDLDGSGFGDFYPDIPRYITATEPTKRYALNGILEWRPNDNFRAYVEGTYTRSDTTSDDQYLQLSTTQSVANGGIDPTGVVIQDETAQTVTFVNGSKAGSGPSVNYRSVIGTLNRRTFNGILGAEWTTGKFRFSARGTYAASRVLNDEVDVTASVSGKDALPWITIDYDNPQHGPQIILPIDTTTTEGINTLSVEARPRLNRQHEAGGKFDAEYRPDGNGFLTSLKSGIELNQLVSSSRFQNAVYTLNGITGQTTLTRSGVTGTQVLATTTPAAQLATIQDLLNTYGGMGDGSFFKSGDLGFSGIDRWWNLGSSLANAVGIPDPYTSISPLDTYRVKESTVAGYVQSAFKADLGFDLTGVVGARLVHTSTVSTGSQSTDGVITPARYTGAYTVLLPSLNLRAEVIPRKLVVRATASDVLARPAPSQMAPNVKLDSVGLTGSRGNPGLKPYRAWQYDLGLEYYISRTNYVSITGFRKDIKSFIDTASHEEEIDGQVYTIKMPINGTQHVTIQGFEAGAQLGLDFLPGLLGNLGVTANYTFNTDSGYEGKDYFTGASLPFPGVSRNSYNASVFYDDGHFAIRGSYNWRSRYLINAVDRGNNPSFGEAFGQFDASASYIINPHVSVFLEGVNLTDSTRIENANSVYRRNVIETYGRRIYFGVRAKL</sequence>
<keyword evidence="13" id="KW-0675">Receptor</keyword>
<accession>A0ABV6SAQ9</accession>
<dbReference type="Gene3D" id="2.40.170.20">
    <property type="entry name" value="TonB-dependent receptor, beta-barrel domain"/>
    <property type="match status" value="1"/>
</dbReference>
<dbReference type="Proteomes" id="UP001589858">
    <property type="component" value="Unassembled WGS sequence"/>
</dbReference>
<keyword evidence="2 8" id="KW-0813">Transport</keyword>
<evidence type="ECO:0000256" key="3">
    <source>
        <dbReference type="ARBA" id="ARBA00022452"/>
    </source>
</evidence>
<dbReference type="PANTHER" id="PTHR40980">
    <property type="entry name" value="PLUG DOMAIN-CONTAINING PROTEIN"/>
    <property type="match status" value="1"/>
</dbReference>
<dbReference type="Gene3D" id="2.170.130.10">
    <property type="entry name" value="TonB-dependent receptor, plug domain"/>
    <property type="match status" value="1"/>
</dbReference>
<dbReference type="InterPro" id="IPR039426">
    <property type="entry name" value="TonB-dep_rcpt-like"/>
</dbReference>
<dbReference type="InterPro" id="IPR000531">
    <property type="entry name" value="Beta-barrel_TonB"/>
</dbReference>
<dbReference type="NCBIfam" id="TIGR01782">
    <property type="entry name" value="TonB-Xanth-Caul"/>
    <property type="match status" value="1"/>
</dbReference>
<feature type="domain" description="TonB-dependent receptor-like beta-barrel" evidence="11">
    <location>
        <begin position="467"/>
        <end position="897"/>
    </location>
</feature>
<keyword evidence="4 8" id="KW-0812">Transmembrane</keyword>
<organism evidence="13 14">
    <name type="scientific">Novosphingobium clariflavum</name>
    <dbReference type="NCBI Taxonomy" id="2029884"/>
    <lineage>
        <taxon>Bacteria</taxon>
        <taxon>Pseudomonadati</taxon>
        <taxon>Pseudomonadota</taxon>
        <taxon>Alphaproteobacteria</taxon>
        <taxon>Sphingomonadales</taxon>
        <taxon>Sphingomonadaceae</taxon>
        <taxon>Novosphingobium</taxon>
    </lineage>
</organism>